<dbReference type="Pfam" id="PF02911">
    <property type="entry name" value="Formyl_trans_C"/>
    <property type="match status" value="1"/>
</dbReference>
<gene>
    <name evidence="5 9" type="primary">fmt</name>
    <name evidence="9" type="ORF">FF011L_09510</name>
</gene>
<reference evidence="9 10" key="1">
    <citation type="submission" date="2019-02" db="EMBL/GenBank/DDBJ databases">
        <title>Deep-cultivation of Planctomycetes and their phenomic and genomic characterization uncovers novel biology.</title>
        <authorList>
            <person name="Wiegand S."/>
            <person name="Jogler M."/>
            <person name="Boedeker C."/>
            <person name="Pinto D."/>
            <person name="Vollmers J."/>
            <person name="Rivas-Marin E."/>
            <person name="Kohn T."/>
            <person name="Peeters S.H."/>
            <person name="Heuer A."/>
            <person name="Rast P."/>
            <person name="Oberbeckmann S."/>
            <person name="Bunk B."/>
            <person name="Jeske O."/>
            <person name="Meyerdierks A."/>
            <person name="Storesund J.E."/>
            <person name="Kallscheuer N."/>
            <person name="Luecker S."/>
            <person name="Lage O.M."/>
            <person name="Pohl T."/>
            <person name="Merkel B.J."/>
            <person name="Hornburger P."/>
            <person name="Mueller R.-W."/>
            <person name="Bruemmer F."/>
            <person name="Labrenz M."/>
            <person name="Spormann A.M."/>
            <person name="Op den Camp H."/>
            <person name="Overmann J."/>
            <person name="Amann R."/>
            <person name="Jetten M.S.M."/>
            <person name="Mascher T."/>
            <person name="Medema M.H."/>
            <person name="Devos D.P."/>
            <person name="Kaster A.-K."/>
            <person name="Ovreas L."/>
            <person name="Rohde M."/>
            <person name="Galperin M.Y."/>
            <person name="Jogler C."/>
        </authorList>
    </citation>
    <scope>NUCLEOTIDE SEQUENCE [LARGE SCALE GENOMIC DNA]</scope>
    <source>
        <strain evidence="9 10">FF011L</strain>
    </source>
</reference>
<evidence type="ECO:0000256" key="3">
    <source>
        <dbReference type="ARBA" id="ARBA00022679"/>
    </source>
</evidence>
<feature type="region of interest" description="Disordered" evidence="6">
    <location>
        <begin position="201"/>
        <end position="220"/>
    </location>
</feature>
<feature type="domain" description="Formyl transferase C-terminal" evidence="8">
    <location>
        <begin position="216"/>
        <end position="321"/>
    </location>
</feature>
<dbReference type="AlphaFoldDB" id="A0A517MBF8"/>
<name>A0A517MBF8_9BACT</name>
<feature type="binding site" evidence="5">
    <location>
        <begin position="119"/>
        <end position="122"/>
    </location>
    <ligand>
        <name>(6S)-5,6,7,8-tetrahydrofolate</name>
        <dbReference type="ChEBI" id="CHEBI:57453"/>
    </ligand>
</feature>
<dbReference type="GO" id="GO:0004479">
    <property type="term" value="F:methionyl-tRNA formyltransferase activity"/>
    <property type="evidence" value="ECO:0007669"/>
    <property type="project" value="UniProtKB-UniRule"/>
</dbReference>
<proteinExistence type="inferred from homology"/>
<sequence length="332" mass="35762">MPDLDNKAKEMRIILMGTGPFAVPSFEAIRQAGMEIPLVVTRPALTKKSRSGPPPAPVREWAEAHQLPLFDPPSINDPAAIETIRSHSPDILFVCDYGQILSDQALAVAPKGGLNLHGSLLPAYRGAAPVQWAMRKGESETGVSIIHMTPRLDGGPVVAQRPLKIQDHETAGELEHRLAEDGVAATLAALKQLAGWDGMEPIGVPQDNSKASRAPRLQKKDGAIDWSQSAAQVDFQIRSMQPWPTAFTFLHRSDKPAVRITVLKAAPSNQTRASNLQAGQIVVDEENSDLFVACGTGLLQIDQLQPAGKKPMAVADFLRGHPLSAEARFSGQ</sequence>
<accession>A0A517MBF8</accession>
<dbReference type="Pfam" id="PF00551">
    <property type="entry name" value="Formyl_trans_N"/>
    <property type="match status" value="1"/>
</dbReference>
<evidence type="ECO:0000256" key="2">
    <source>
        <dbReference type="ARBA" id="ARBA00012261"/>
    </source>
</evidence>
<dbReference type="RefSeq" id="WP_145350491.1">
    <property type="nucleotide sequence ID" value="NZ_CP036262.1"/>
</dbReference>
<evidence type="ECO:0000313" key="9">
    <source>
        <dbReference type="EMBL" id="QDS92214.1"/>
    </source>
</evidence>
<keyword evidence="10" id="KW-1185">Reference proteome</keyword>
<dbReference type="PANTHER" id="PTHR11138">
    <property type="entry name" value="METHIONYL-TRNA FORMYLTRANSFERASE"/>
    <property type="match status" value="1"/>
</dbReference>
<dbReference type="SUPFAM" id="SSF53328">
    <property type="entry name" value="Formyltransferase"/>
    <property type="match status" value="1"/>
</dbReference>
<keyword evidence="3 5" id="KW-0808">Transferase</keyword>
<dbReference type="PANTHER" id="PTHR11138:SF5">
    <property type="entry name" value="METHIONYL-TRNA FORMYLTRANSFERASE, MITOCHONDRIAL"/>
    <property type="match status" value="1"/>
</dbReference>
<dbReference type="CDD" id="cd08704">
    <property type="entry name" value="Met_tRNA_FMT_C"/>
    <property type="match status" value="1"/>
</dbReference>
<evidence type="ECO:0000259" key="7">
    <source>
        <dbReference type="Pfam" id="PF00551"/>
    </source>
</evidence>
<evidence type="ECO:0000256" key="4">
    <source>
        <dbReference type="ARBA" id="ARBA00022917"/>
    </source>
</evidence>
<evidence type="ECO:0000313" key="10">
    <source>
        <dbReference type="Proteomes" id="UP000320672"/>
    </source>
</evidence>
<dbReference type="Proteomes" id="UP000320672">
    <property type="component" value="Chromosome"/>
</dbReference>
<keyword evidence="4 5" id="KW-0648">Protein biosynthesis</keyword>
<evidence type="ECO:0000259" key="8">
    <source>
        <dbReference type="Pfam" id="PF02911"/>
    </source>
</evidence>
<feature type="domain" description="Formyl transferase N-terminal" evidence="7">
    <location>
        <begin position="11"/>
        <end position="188"/>
    </location>
</feature>
<dbReference type="InterPro" id="IPR002376">
    <property type="entry name" value="Formyl_transf_N"/>
</dbReference>
<dbReference type="InterPro" id="IPR005793">
    <property type="entry name" value="Formyl_trans_C"/>
</dbReference>
<dbReference type="Gene3D" id="3.40.50.12230">
    <property type="match status" value="1"/>
</dbReference>
<dbReference type="GO" id="GO:0005829">
    <property type="term" value="C:cytosol"/>
    <property type="evidence" value="ECO:0007669"/>
    <property type="project" value="TreeGrafter"/>
</dbReference>
<organism evidence="9 10">
    <name type="scientific">Roseimaritima multifibrata</name>
    <dbReference type="NCBI Taxonomy" id="1930274"/>
    <lineage>
        <taxon>Bacteria</taxon>
        <taxon>Pseudomonadati</taxon>
        <taxon>Planctomycetota</taxon>
        <taxon>Planctomycetia</taxon>
        <taxon>Pirellulales</taxon>
        <taxon>Pirellulaceae</taxon>
        <taxon>Roseimaritima</taxon>
    </lineage>
</organism>
<dbReference type="NCBIfam" id="TIGR00460">
    <property type="entry name" value="fmt"/>
    <property type="match status" value="1"/>
</dbReference>
<comment type="similarity">
    <text evidence="1 5">Belongs to the Fmt family.</text>
</comment>
<dbReference type="HAMAP" id="MF_00182">
    <property type="entry name" value="Formyl_trans"/>
    <property type="match status" value="1"/>
</dbReference>
<protein>
    <recommendedName>
        <fullName evidence="2 5">Methionyl-tRNA formyltransferase</fullName>
        <ecNumber evidence="2 5">2.1.2.9</ecNumber>
    </recommendedName>
</protein>
<evidence type="ECO:0000256" key="6">
    <source>
        <dbReference type="SAM" id="MobiDB-lite"/>
    </source>
</evidence>
<evidence type="ECO:0000256" key="1">
    <source>
        <dbReference type="ARBA" id="ARBA00010699"/>
    </source>
</evidence>
<dbReference type="InterPro" id="IPR011034">
    <property type="entry name" value="Formyl_transferase-like_C_sf"/>
</dbReference>
<comment type="function">
    <text evidence="5">Attaches a formyl group to the free amino group of methionyl-tRNA(fMet). The formyl group appears to play a dual role in the initiator identity of N-formylmethionyl-tRNA by promoting its recognition by IF2 and preventing the misappropriation of this tRNA by the elongation apparatus.</text>
</comment>
<dbReference type="InterPro" id="IPR005794">
    <property type="entry name" value="Fmt"/>
</dbReference>
<dbReference type="SUPFAM" id="SSF50486">
    <property type="entry name" value="FMT C-terminal domain-like"/>
    <property type="match status" value="1"/>
</dbReference>
<dbReference type="InterPro" id="IPR036477">
    <property type="entry name" value="Formyl_transf_N_sf"/>
</dbReference>
<dbReference type="OrthoDB" id="9802815at2"/>
<dbReference type="CDD" id="cd08646">
    <property type="entry name" value="FMT_core_Met-tRNA-FMT_N"/>
    <property type="match status" value="1"/>
</dbReference>
<dbReference type="InterPro" id="IPR041711">
    <property type="entry name" value="Met-tRNA-FMT_N"/>
</dbReference>
<dbReference type="EC" id="2.1.2.9" evidence="2 5"/>
<dbReference type="EMBL" id="CP036262">
    <property type="protein sequence ID" value="QDS92214.1"/>
    <property type="molecule type" value="Genomic_DNA"/>
</dbReference>
<comment type="catalytic activity">
    <reaction evidence="5">
        <text>L-methionyl-tRNA(fMet) + (6R)-10-formyltetrahydrofolate = N-formyl-L-methionyl-tRNA(fMet) + (6S)-5,6,7,8-tetrahydrofolate + H(+)</text>
        <dbReference type="Rhea" id="RHEA:24380"/>
        <dbReference type="Rhea" id="RHEA-COMP:9952"/>
        <dbReference type="Rhea" id="RHEA-COMP:9953"/>
        <dbReference type="ChEBI" id="CHEBI:15378"/>
        <dbReference type="ChEBI" id="CHEBI:57453"/>
        <dbReference type="ChEBI" id="CHEBI:78530"/>
        <dbReference type="ChEBI" id="CHEBI:78844"/>
        <dbReference type="ChEBI" id="CHEBI:195366"/>
        <dbReference type="EC" id="2.1.2.9"/>
    </reaction>
</comment>
<dbReference type="KEGG" id="rml:FF011L_09510"/>
<evidence type="ECO:0000256" key="5">
    <source>
        <dbReference type="HAMAP-Rule" id="MF_00182"/>
    </source>
</evidence>
<dbReference type="InterPro" id="IPR044135">
    <property type="entry name" value="Met-tRNA-FMT_C"/>
</dbReference>